<organism evidence="1 2">
    <name type="scientific">Mycena pura</name>
    <dbReference type="NCBI Taxonomy" id="153505"/>
    <lineage>
        <taxon>Eukaryota</taxon>
        <taxon>Fungi</taxon>
        <taxon>Dikarya</taxon>
        <taxon>Basidiomycota</taxon>
        <taxon>Agaricomycotina</taxon>
        <taxon>Agaricomycetes</taxon>
        <taxon>Agaricomycetidae</taxon>
        <taxon>Agaricales</taxon>
        <taxon>Marasmiineae</taxon>
        <taxon>Mycenaceae</taxon>
        <taxon>Mycena</taxon>
    </lineage>
</organism>
<accession>A0AAD6V1S3</accession>
<evidence type="ECO:0000313" key="1">
    <source>
        <dbReference type="EMBL" id="KAJ7197398.1"/>
    </source>
</evidence>
<proteinExistence type="predicted"/>
<reference evidence="1" key="1">
    <citation type="submission" date="2023-03" db="EMBL/GenBank/DDBJ databases">
        <title>Massive genome expansion in bonnet fungi (Mycena s.s.) driven by repeated elements and novel gene families across ecological guilds.</title>
        <authorList>
            <consortium name="Lawrence Berkeley National Laboratory"/>
            <person name="Harder C.B."/>
            <person name="Miyauchi S."/>
            <person name="Viragh M."/>
            <person name="Kuo A."/>
            <person name="Thoen E."/>
            <person name="Andreopoulos B."/>
            <person name="Lu D."/>
            <person name="Skrede I."/>
            <person name="Drula E."/>
            <person name="Henrissat B."/>
            <person name="Morin E."/>
            <person name="Kohler A."/>
            <person name="Barry K."/>
            <person name="LaButti K."/>
            <person name="Morin E."/>
            <person name="Salamov A."/>
            <person name="Lipzen A."/>
            <person name="Mereny Z."/>
            <person name="Hegedus B."/>
            <person name="Baldrian P."/>
            <person name="Stursova M."/>
            <person name="Weitz H."/>
            <person name="Taylor A."/>
            <person name="Grigoriev I.V."/>
            <person name="Nagy L.G."/>
            <person name="Martin F."/>
            <person name="Kauserud H."/>
        </authorList>
    </citation>
    <scope>NUCLEOTIDE SEQUENCE</scope>
    <source>
        <strain evidence="1">9144</strain>
    </source>
</reference>
<sequence length="126" mass="13686">VEALYSKTGGKNGKHAAVTSASKIAAISYIGAQIFEPVAQARTFSKMSDRTSPQQVLPFGFIPSHAFLSIIDEAPTAGHGPIGSLMHVVVDDAVYALYRTLSASYTKFKKVMELYAKRKTQEDVDF</sequence>
<feature type="non-terminal residue" evidence="1">
    <location>
        <position position="1"/>
    </location>
</feature>
<gene>
    <name evidence="1" type="ORF">GGX14DRAFT_374942</name>
</gene>
<dbReference type="EMBL" id="JARJCW010000078">
    <property type="protein sequence ID" value="KAJ7197398.1"/>
    <property type="molecule type" value="Genomic_DNA"/>
</dbReference>
<dbReference type="Proteomes" id="UP001219525">
    <property type="component" value="Unassembled WGS sequence"/>
</dbReference>
<name>A0AAD6V1S3_9AGAR</name>
<evidence type="ECO:0000313" key="2">
    <source>
        <dbReference type="Proteomes" id="UP001219525"/>
    </source>
</evidence>
<protein>
    <submittedName>
        <fullName evidence="1">Uncharacterized protein</fullName>
    </submittedName>
</protein>
<comment type="caution">
    <text evidence="1">The sequence shown here is derived from an EMBL/GenBank/DDBJ whole genome shotgun (WGS) entry which is preliminary data.</text>
</comment>
<dbReference type="AlphaFoldDB" id="A0AAD6V1S3"/>
<keyword evidence="2" id="KW-1185">Reference proteome</keyword>